<evidence type="ECO:0000313" key="1">
    <source>
        <dbReference type="EMBL" id="QHU31821.1"/>
    </source>
</evidence>
<accession>A0A6C0LPZ9</accession>
<name>A0A6C0LPZ9_9ZZZZ</name>
<organism evidence="1">
    <name type="scientific">viral metagenome</name>
    <dbReference type="NCBI Taxonomy" id="1070528"/>
    <lineage>
        <taxon>unclassified sequences</taxon>
        <taxon>metagenomes</taxon>
        <taxon>organismal metagenomes</taxon>
    </lineage>
</organism>
<sequence>MSVPATNVTGVTDDVDTSLPSQIFLSAIRKTWTHVPNTPDEAIALYRYTMKSQIEPAIAALLKECGANLTEPEQAHVAANVKEVVPPVVKKGCW</sequence>
<proteinExistence type="predicted"/>
<reference evidence="1" key="1">
    <citation type="journal article" date="2020" name="Nature">
        <title>Giant virus diversity and host interactions through global metagenomics.</title>
        <authorList>
            <person name="Schulz F."/>
            <person name="Roux S."/>
            <person name="Paez-Espino D."/>
            <person name="Jungbluth S."/>
            <person name="Walsh D.A."/>
            <person name="Denef V.J."/>
            <person name="McMahon K.D."/>
            <person name="Konstantinidis K.T."/>
            <person name="Eloe-Fadrosh E.A."/>
            <person name="Kyrpides N.C."/>
            <person name="Woyke T."/>
        </authorList>
    </citation>
    <scope>NUCLEOTIDE SEQUENCE</scope>
    <source>
        <strain evidence="1">GVMAG-M-3300027963-41</strain>
    </source>
</reference>
<protein>
    <submittedName>
        <fullName evidence="1">Uncharacterized protein</fullName>
    </submittedName>
</protein>
<dbReference type="EMBL" id="MN740533">
    <property type="protein sequence ID" value="QHU31821.1"/>
    <property type="molecule type" value="Genomic_DNA"/>
</dbReference>
<dbReference type="AlphaFoldDB" id="A0A6C0LPZ9"/>